<evidence type="ECO:0000313" key="3">
    <source>
        <dbReference type="Proteomes" id="UP001301350"/>
    </source>
</evidence>
<dbReference type="Pfam" id="PF01263">
    <property type="entry name" value="Aldose_epim"/>
    <property type="match status" value="2"/>
</dbReference>
<dbReference type="GO" id="GO:0047938">
    <property type="term" value="F:glucose-6-phosphate 1-epimerase activity"/>
    <property type="evidence" value="ECO:0007669"/>
    <property type="project" value="TreeGrafter"/>
</dbReference>
<protein>
    <recommendedName>
        <fullName evidence="4">Glucose-6-phosphate 1-epimerase</fullName>
    </recommendedName>
</protein>
<accession>A0AAV9ISI5</accession>
<feature type="compositionally biased region" description="Polar residues" evidence="1">
    <location>
        <begin position="194"/>
        <end position="203"/>
    </location>
</feature>
<dbReference type="AlphaFoldDB" id="A0AAV9ISI5"/>
<evidence type="ECO:0000256" key="1">
    <source>
        <dbReference type="SAM" id="MobiDB-lite"/>
    </source>
</evidence>
<dbReference type="InterPro" id="IPR008183">
    <property type="entry name" value="Aldose_1/G6P_1-epimerase"/>
</dbReference>
<evidence type="ECO:0000313" key="2">
    <source>
        <dbReference type="EMBL" id="KAK4535051.1"/>
    </source>
</evidence>
<organism evidence="2 3">
    <name type="scientific">Cyanidium caldarium</name>
    <name type="common">Red alga</name>
    <dbReference type="NCBI Taxonomy" id="2771"/>
    <lineage>
        <taxon>Eukaryota</taxon>
        <taxon>Rhodophyta</taxon>
        <taxon>Bangiophyceae</taxon>
        <taxon>Cyanidiales</taxon>
        <taxon>Cyanidiaceae</taxon>
        <taxon>Cyanidium</taxon>
    </lineage>
</organism>
<dbReference type="SUPFAM" id="SSF74650">
    <property type="entry name" value="Galactose mutarotase-like"/>
    <property type="match status" value="2"/>
</dbReference>
<feature type="compositionally biased region" description="Basic and acidic residues" evidence="1">
    <location>
        <begin position="180"/>
        <end position="193"/>
    </location>
</feature>
<name>A0AAV9ISI5_CYACA</name>
<dbReference type="InterPro" id="IPR014718">
    <property type="entry name" value="GH-type_carb-bd"/>
</dbReference>
<gene>
    <name evidence="2" type="ORF">CDCA_CDCA03G1076</name>
</gene>
<sequence>MNIHRETNAARDPLEQVQATFGAPGRVTFFRGNGGLEMALLQTVYGSCAEVCFFGAQVLSWQPAHASKPLLFVSREAILDRKRPIRGGVPVCWPQFSKYGPLSQQHGYARNVTWEVIYADGENDDGPLIVFRMPQLSVANWAALMATQTAPPPAPPPSMSSSPSTAVVSVSPSPPPASARDGDERYAERDGRRSPSTLHPPTTVHQLQNAEVQLLVQLGASTGDLMLRLQVVHTGAGGAEPLEFTAALHAYLAVADVDAVRVTGLSGCEYIDQADRGSCKTDAEPAVVFRDQVDRVYCRRLPSAGDTDGSRPQTEQTVTVECDDLVNSRIRVRTRHHEFPDVVVWNPGPQKAHEMIDLGDTEWRSMVCIEPAVIREPVRLHRGERWCGTAVWQYECDERRLLDADR</sequence>
<feature type="compositionally biased region" description="Low complexity" evidence="1">
    <location>
        <begin position="159"/>
        <end position="171"/>
    </location>
</feature>
<dbReference type="GO" id="GO:0030246">
    <property type="term" value="F:carbohydrate binding"/>
    <property type="evidence" value="ECO:0007669"/>
    <property type="project" value="InterPro"/>
</dbReference>
<dbReference type="GO" id="GO:0005975">
    <property type="term" value="P:carbohydrate metabolic process"/>
    <property type="evidence" value="ECO:0007669"/>
    <property type="project" value="InterPro"/>
</dbReference>
<dbReference type="EMBL" id="JANCYW010000003">
    <property type="protein sequence ID" value="KAK4535051.1"/>
    <property type="molecule type" value="Genomic_DNA"/>
</dbReference>
<dbReference type="GO" id="GO:0005737">
    <property type="term" value="C:cytoplasm"/>
    <property type="evidence" value="ECO:0007669"/>
    <property type="project" value="TreeGrafter"/>
</dbReference>
<dbReference type="InterPro" id="IPR011013">
    <property type="entry name" value="Gal_mutarotase_sf_dom"/>
</dbReference>
<comment type="caution">
    <text evidence="2">The sequence shown here is derived from an EMBL/GenBank/DDBJ whole genome shotgun (WGS) entry which is preliminary data.</text>
</comment>
<dbReference type="PANTHER" id="PTHR11122:SF13">
    <property type="entry name" value="GLUCOSE-6-PHOSPHATE 1-EPIMERASE"/>
    <property type="match status" value="1"/>
</dbReference>
<proteinExistence type="predicted"/>
<evidence type="ECO:0008006" key="4">
    <source>
        <dbReference type="Google" id="ProtNLM"/>
    </source>
</evidence>
<dbReference type="Gene3D" id="2.70.98.10">
    <property type="match status" value="2"/>
</dbReference>
<dbReference type="Proteomes" id="UP001301350">
    <property type="component" value="Unassembled WGS sequence"/>
</dbReference>
<keyword evidence="3" id="KW-1185">Reference proteome</keyword>
<feature type="region of interest" description="Disordered" evidence="1">
    <location>
        <begin position="149"/>
        <end position="203"/>
    </location>
</feature>
<reference evidence="2 3" key="1">
    <citation type="submission" date="2022-07" db="EMBL/GenBank/DDBJ databases">
        <title>Genome-wide signatures of adaptation to extreme environments.</title>
        <authorList>
            <person name="Cho C.H."/>
            <person name="Yoon H.S."/>
        </authorList>
    </citation>
    <scope>NUCLEOTIDE SEQUENCE [LARGE SCALE GENOMIC DNA]</scope>
    <source>
        <strain evidence="2 3">DBV 063 E5</strain>
    </source>
</reference>
<dbReference type="PANTHER" id="PTHR11122">
    <property type="entry name" value="APOSPORY-ASSOCIATED PROTEIN C-RELATED"/>
    <property type="match status" value="1"/>
</dbReference>